<proteinExistence type="predicted"/>
<protein>
    <submittedName>
        <fullName evidence="1">Uncharacterized protein</fullName>
    </submittedName>
</protein>
<accession>A0A0E9TDK2</accession>
<name>A0A0E9TDK2_ANGAN</name>
<dbReference type="AlphaFoldDB" id="A0A0E9TDK2"/>
<reference evidence="1" key="2">
    <citation type="journal article" date="2015" name="Fish Shellfish Immunol.">
        <title>Early steps in the European eel (Anguilla anguilla)-Vibrio vulnificus interaction in the gills: Role of the RtxA13 toxin.</title>
        <authorList>
            <person name="Callol A."/>
            <person name="Pajuelo D."/>
            <person name="Ebbesson L."/>
            <person name="Teles M."/>
            <person name="MacKenzie S."/>
            <person name="Amaro C."/>
        </authorList>
    </citation>
    <scope>NUCLEOTIDE SEQUENCE</scope>
</reference>
<dbReference type="EMBL" id="GBXM01057060">
    <property type="protein sequence ID" value="JAH51517.1"/>
    <property type="molecule type" value="Transcribed_RNA"/>
</dbReference>
<evidence type="ECO:0000313" key="1">
    <source>
        <dbReference type="EMBL" id="JAH51517.1"/>
    </source>
</evidence>
<organism evidence="1">
    <name type="scientific">Anguilla anguilla</name>
    <name type="common">European freshwater eel</name>
    <name type="synonym">Muraena anguilla</name>
    <dbReference type="NCBI Taxonomy" id="7936"/>
    <lineage>
        <taxon>Eukaryota</taxon>
        <taxon>Metazoa</taxon>
        <taxon>Chordata</taxon>
        <taxon>Craniata</taxon>
        <taxon>Vertebrata</taxon>
        <taxon>Euteleostomi</taxon>
        <taxon>Actinopterygii</taxon>
        <taxon>Neopterygii</taxon>
        <taxon>Teleostei</taxon>
        <taxon>Anguilliformes</taxon>
        <taxon>Anguillidae</taxon>
        <taxon>Anguilla</taxon>
    </lineage>
</organism>
<sequence length="85" mass="9089">MSSATTNPDVNLKGLSDSPVGSMMVAEALWICSGSLRCRKPLCRSVVCRIFTRSRGLQAISLGIKSSSFSTKLSWKCGSSVMNSL</sequence>
<reference evidence="1" key="1">
    <citation type="submission" date="2014-11" db="EMBL/GenBank/DDBJ databases">
        <authorList>
            <person name="Amaro Gonzalez C."/>
        </authorList>
    </citation>
    <scope>NUCLEOTIDE SEQUENCE</scope>
</reference>